<evidence type="ECO:0000313" key="1">
    <source>
        <dbReference type="EMBL" id="RBS25713.1"/>
    </source>
</evidence>
<organism evidence="1 2">
    <name type="scientific">Enterococcus faecium</name>
    <name type="common">Streptococcus faecium</name>
    <dbReference type="NCBI Taxonomy" id="1352"/>
    <lineage>
        <taxon>Bacteria</taxon>
        <taxon>Bacillati</taxon>
        <taxon>Bacillota</taxon>
        <taxon>Bacilli</taxon>
        <taxon>Lactobacillales</taxon>
        <taxon>Enterococcaceae</taxon>
        <taxon>Enterococcus</taxon>
    </lineage>
</organism>
<proteinExistence type="predicted"/>
<gene>
    <name evidence="1" type="ORF">EB12_02832</name>
</gene>
<dbReference type="AlphaFoldDB" id="A0A3F3LYC6"/>
<evidence type="ECO:0008006" key="3">
    <source>
        <dbReference type="Google" id="ProtNLM"/>
    </source>
</evidence>
<sequence length="205" mass="24769">MEEFEQKKVIQQLTEEAEIRTNEISDFIEEWDRRTNKALEMDKEGTLTIPHLNELFEFVSSKLEKYKRVEIRREQCYSRYRDQLTEEQSAVWERFRFALNSVHICCKNFNSFVERFSDYKPSNVDSIRNQVREILKKKGYIVDGYFEGDYVTWVGVYARPENKPTYLDPATSEDAYLQNKYRVDGFKQDFAEWFEWEIENDIVQP</sequence>
<dbReference type="EMBL" id="LEQJ01000024">
    <property type="protein sequence ID" value="RBS25713.1"/>
    <property type="molecule type" value="Genomic_DNA"/>
</dbReference>
<dbReference type="Proteomes" id="UP000253144">
    <property type="component" value="Unassembled WGS sequence"/>
</dbReference>
<protein>
    <recommendedName>
        <fullName evidence="3">Phi-29-like late activator</fullName>
    </recommendedName>
</protein>
<comment type="caution">
    <text evidence="1">The sequence shown here is derived from an EMBL/GenBank/DDBJ whole genome shotgun (WGS) entry which is preliminary data.</text>
</comment>
<evidence type="ECO:0000313" key="2">
    <source>
        <dbReference type="Proteomes" id="UP000253144"/>
    </source>
</evidence>
<name>A0A3F3LYC6_ENTFC</name>
<dbReference type="RefSeq" id="WP_104885228.1">
    <property type="nucleotide sequence ID" value="NZ_JARRYR010000026.1"/>
</dbReference>
<reference evidence="1 2" key="1">
    <citation type="submission" date="2015-06" db="EMBL/GenBank/DDBJ databases">
        <title>The Genome Sequence of Enterococcus faecium 131EA1.</title>
        <authorList>
            <consortium name="The Broad Institute Genomics Platform"/>
            <consortium name="The Broad Institute Genome Sequencing Center for Infectious Disease"/>
            <person name="Earl A.M."/>
            <person name="Van Tyne D."/>
            <person name="Lebreton F."/>
            <person name="Saavedra J.T."/>
            <person name="Gilmore M.S."/>
            <person name="Manson Mcguire A."/>
            <person name="Clock S."/>
            <person name="Crupain M."/>
            <person name="Rangan U."/>
            <person name="Young S."/>
            <person name="Abouelleil A."/>
            <person name="Cao P."/>
            <person name="Chapman S.B."/>
            <person name="Griggs A."/>
            <person name="Priest M."/>
            <person name="Shea T."/>
            <person name="Wortman J."/>
            <person name="Nusbaum C."/>
            <person name="Birren B."/>
        </authorList>
    </citation>
    <scope>NUCLEOTIDE SEQUENCE [LARGE SCALE GENOMIC DNA]</scope>
    <source>
        <strain evidence="1 2">131EA1</strain>
    </source>
</reference>
<accession>A0A3F3LYC6</accession>